<keyword evidence="1" id="KW-0436">Ligase</keyword>
<dbReference type="InterPro" id="IPR042099">
    <property type="entry name" value="ANL_N_sf"/>
</dbReference>
<keyword evidence="2" id="KW-1185">Reference proteome</keyword>
<proteinExistence type="predicted"/>
<dbReference type="OrthoDB" id="580775at2"/>
<comment type="caution">
    <text evidence="1">The sequence shown here is derived from an EMBL/GenBank/DDBJ whole genome shotgun (WGS) entry which is preliminary data.</text>
</comment>
<accession>A0A2W7N2F4</accession>
<name>A0A2W7N2F4_9BACT</name>
<dbReference type="GO" id="GO:0016874">
    <property type="term" value="F:ligase activity"/>
    <property type="evidence" value="ECO:0007669"/>
    <property type="project" value="UniProtKB-KW"/>
</dbReference>
<gene>
    <name evidence="1" type="ORF">LX69_02468</name>
</gene>
<evidence type="ECO:0000313" key="2">
    <source>
        <dbReference type="Proteomes" id="UP000249239"/>
    </source>
</evidence>
<dbReference type="EMBL" id="QKZK01000021">
    <property type="protein sequence ID" value="PZX14288.1"/>
    <property type="molecule type" value="Genomic_DNA"/>
</dbReference>
<evidence type="ECO:0000313" key="1">
    <source>
        <dbReference type="EMBL" id="PZX14288.1"/>
    </source>
</evidence>
<dbReference type="Proteomes" id="UP000249239">
    <property type="component" value="Unassembled WGS sequence"/>
</dbReference>
<dbReference type="Gene3D" id="3.40.50.12780">
    <property type="entry name" value="N-terminal domain of ligase-like"/>
    <property type="match status" value="1"/>
</dbReference>
<dbReference type="PANTHER" id="PTHR36932:SF1">
    <property type="entry name" value="CAPSULAR POLYSACCHARIDE BIOSYNTHESIS PROTEIN"/>
    <property type="match status" value="1"/>
</dbReference>
<protein>
    <submittedName>
        <fullName evidence="1">Phenylacetate-CoA ligase</fullName>
    </submittedName>
</protein>
<dbReference type="AlphaFoldDB" id="A0A2W7N2F4"/>
<dbReference type="InterPro" id="IPR053158">
    <property type="entry name" value="CapK_Type1_Caps_Biosynth"/>
</dbReference>
<reference evidence="1 2" key="1">
    <citation type="submission" date="2018-06" db="EMBL/GenBank/DDBJ databases">
        <title>Genomic Encyclopedia of Archaeal and Bacterial Type Strains, Phase II (KMG-II): from individual species to whole genera.</title>
        <authorList>
            <person name="Goeker M."/>
        </authorList>
    </citation>
    <scope>NUCLEOTIDE SEQUENCE [LARGE SCALE GENOMIC DNA]</scope>
    <source>
        <strain evidence="1 2">DSM 6779</strain>
    </source>
</reference>
<dbReference type="PANTHER" id="PTHR36932">
    <property type="entry name" value="CAPSULAR POLYSACCHARIDE BIOSYNTHESIS PROTEIN"/>
    <property type="match status" value="1"/>
</dbReference>
<organism evidence="1 2">
    <name type="scientific">Breznakibacter xylanolyticus</name>
    <dbReference type="NCBI Taxonomy" id="990"/>
    <lineage>
        <taxon>Bacteria</taxon>
        <taxon>Pseudomonadati</taxon>
        <taxon>Bacteroidota</taxon>
        <taxon>Bacteroidia</taxon>
        <taxon>Marinilabiliales</taxon>
        <taxon>Marinilabiliaceae</taxon>
        <taxon>Breznakibacter</taxon>
    </lineage>
</organism>
<dbReference type="RefSeq" id="WP_111446322.1">
    <property type="nucleotide sequence ID" value="NZ_QKZK01000021.1"/>
</dbReference>
<dbReference type="SUPFAM" id="SSF56801">
    <property type="entry name" value="Acetyl-CoA synthetase-like"/>
    <property type="match status" value="1"/>
</dbReference>
<sequence>MIDFFTLLRFQGYPVKRAFDVWEEISAVDDLFEWQLMRRDELVMHLFEQNASYRNLAQGYNGQWDKLPVLTKEIIKQSQLTEAMSHGKRHKIFYGSTSGSSGRPFVFEKDGLTHCLTWLLVKDRYARMGVGLNDCQARFYGAPLSLMGRWYERTKDYVGHRFRFPVLDLSDAALRKWLDIFKGHQFKYIYGYSYPLIVFARFLHQQGIVLADISPSLNACILTAEMCSPDERVLIERALGVSVANEYGTSELGIVGFSSDYEWMLSDELLYTEVVDDDGVVLQNGELGNIVCTSLFNRGTPFIRYQTGDFGAIVQKNGRRYLTGLMGRREDLAVLPSGRLAPGDTVFYYVFKDFATRFDVIQEYKVIQKRKDLFEIQYVGGRDLNGRELRALEQFCSVSLERGLTLVPVRMQVLDRTRMGKFRRFISEVKFV</sequence>